<protein>
    <recommendedName>
        <fullName evidence="8">Eph LBD domain-containing protein</fullName>
    </recommendedName>
</protein>
<evidence type="ECO:0000256" key="1">
    <source>
        <dbReference type="ARBA" id="ARBA00004167"/>
    </source>
</evidence>
<dbReference type="GO" id="GO:0005524">
    <property type="term" value="F:ATP binding"/>
    <property type="evidence" value="ECO:0007669"/>
    <property type="project" value="UniProtKB-KW"/>
</dbReference>
<dbReference type="EMBL" id="JBGFUD010000260">
    <property type="protein sequence ID" value="MFH4974119.1"/>
    <property type="molecule type" value="Genomic_DNA"/>
</dbReference>
<dbReference type="InterPro" id="IPR008979">
    <property type="entry name" value="Galactose-bd-like_sf"/>
</dbReference>
<dbReference type="GO" id="GO:0016020">
    <property type="term" value="C:membrane"/>
    <property type="evidence" value="ECO:0007669"/>
    <property type="project" value="UniProtKB-SubCell"/>
</dbReference>
<organism evidence="9 10">
    <name type="scientific">Gnathostoma spinigerum</name>
    <dbReference type="NCBI Taxonomy" id="75299"/>
    <lineage>
        <taxon>Eukaryota</taxon>
        <taxon>Metazoa</taxon>
        <taxon>Ecdysozoa</taxon>
        <taxon>Nematoda</taxon>
        <taxon>Chromadorea</taxon>
        <taxon>Rhabditida</taxon>
        <taxon>Spirurina</taxon>
        <taxon>Gnathostomatomorpha</taxon>
        <taxon>Gnathostomatoidea</taxon>
        <taxon>Gnathostomatidae</taxon>
        <taxon>Gnathostoma</taxon>
    </lineage>
</organism>
<evidence type="ECO:0000256" key="6">
    <source>
        <dbReference type="SAM" id="Phobius"/>
    </source>
</evidence>
<evidence type="ECO:0000256" key="2">
    <source>
        <dbReference type="ARBA" id="ARBA00022741"/>
    </source>
</evidence>
<comment type="subcellular location">
    <subcellularLocation>
        <location evidence="1">Membrane</location>
        <topology evidence="1">Single-pass membrane protein</topology>
    </subcellularLocation>
</comment>
<dbReference type="Pfam" id="PF25599">
    <property type="entry name" value="Ephrin_CRD"/>
    <property type="match status" value="1"/>
</dbReference>
<keyword evidence="10" id="KW-1185">Reference proteome</keyword>
<keyword evidence="6" id="KW-0812">Transmembrane</keyword>
<keyword evidence="5" id="KW-0675">Receptor</keyword>
<accession>A0ABD6E9T4</accession>
<keyword evidence="7" id="KW-0732">Signal</keyword>
<dbReference type="Pfam" id="PF01404">
    <property type="entry name" value="Ephrin_lbd"/>
    <property type="match status" value="1"/>
</dbReference>
<reference evidence="9 10" key="1">
    <citation type="submission" date="2024-08" db="EMBL/GenBank/DDBJ databases">
        <title>Gnathostoma spinigerum genome.</title>
        <authorList>
            <person name="Gonzalez-Bertolin B."/>
            <person name="Monzon S."/>
            <person name="Zaballos A."/>
            <person name="Jimenez P."/>
            <person name="Dekumyoy P."/>
            <person name="Varona S."/>
            <person name="Cuesta I."/>
            <person name="Sumanam S."/>
            <person name="Adisakwattana P."/>
            <person name="Gasser R.B."/>
            <person name="Hernandez-Gonzalez A."/>
            <person name="Young N.D."/>
            <person name="Perteguer M.J."/>
        </authorList>
    </citation>
    <scope>NUCLEOTIDE SEQUENCE [LARGE SCALE GENOMIC DNA]</scope>
    <source>
        <strain evidence="9">AL3</strain>
        <tissue evidence="9">Liver</tissue>
    </source>
</reference>
<dbReference type="PANTHER" id="PTHR46877">
    <property type="entry name" value="EPH RECEPTOR A5"/>
    <property type="match status" value="1"/>
</dbReference>
<feature type="signal peptide" evidence="7">
    <location>
        <begin position="1"/>
        <end position="25"/>
    </location>
</feature>
<evidence type="ECO:0000256" key="7">
    <source>
        <dbReference type="SAM" id="SignalP"/>
    </source>
</evidence>
<dbReference type="PANTHER" id="PTHR46877:SF14">
    <property type="entry name" value="RECEPTOR PROTEIN-TYROSINE KINASE"/>
    <property type="match status" value="1"/>
</dbReference>
<evidence type="ECO:0000313" key="10">
    <source>
        <dbReference type="Proteomes" id="UP001608902"/>
    </source>
</evidence>
<keyword evidence="4 6" id="KW-0472">Membrane</keyword>
<evidence type="ECO:0000313" key="9">
    <source>
        <dbReference type="EMBL" id="MFH4974119.1"/>
    </source>
</evidence>
<dbReference type="PROSITE" id="PS51550">
    <property type="entry name" value="EPH_LBD"/>
    <property type="match status" value="1"/>
</dbReference>
<sequence length="312" mass="35212">MFVAHCQLPLIRLIILWMSIFTVNASKKVVLLDTANSPTELRWKTHSNMDEDEIGWLEETYRSSSGLENRRAYVVCNVEHPDVDNWLRTPRIERQGANRLHVETTFTMRDCSEFPGNARTCKETFRLYAAQVNGNEELPDVWEEDKWELIGRITADIGRHSTNDAAASAVNQDVHSFTVTKDVVYFAFRDSGACVSILNVKIFYEMCPEITRSFVRFPQTTTGAEAHSIIAVPGKCVSNASPLGVVKQPTYVCKATGSWDMLNGECVCNPGFVASVKHNTCTGRLRFIFIFWLTSLIILPPLIHSTIGIVRY</sequence>
<comment type="caution">
    <text evidence="9">The sequence shown here is derived from an EMBL/GenBank/DDBJ whole genome shotgun (WGS) entry which is preliminary data.</text>
</comment>
<proteinExistence type="predicted"/>
<name>A0ABD6E9T4_9BILA</name>
<feature type="domain" description="Eph LBD" evidence="8">
    <location>
        <begin position="28"/>
        <end position="212"/>
    </location>
</feature>
<feature type="transmembrane region" description="Helical" evidence="6">
    <location>
        <begin position="287"/>
        <end position="310"/>
    </location>
</feature>
<dbReference type="SUPFAM" id="SSF49785">
    <property type="entry name" value="Galactose-binding domain-like"/>
    <property type="match status" value="1"/>
</dbReference>
<evidence type="ECO:0000259" key="8">
    <source>
        <dbReference type="PROSITE" id="PS51550"/>
    </source>
</evidence>
<evidence type="ECO:0000256" key="4">
    <source>
        <dbReference type="ARBA" id="ARBA00023136"/>
    </source>
</evidence>
<keyword evidence="3" id="KW-0067">ATP-binding</keyword>
<dbReference type="InterPro" id="IPR050449">
    <property type="entry name" value="Ephrin_rcpt_TKs"/>
</dbReference>
<dbReference type="AlphaFoldDB" id="A0ABD6E9T4"/>
<dbReference type="Gene3D" id="2.60.40.1770">
    <property type="entry name" value="ephrin a2 ectodomain"/>
    <property type="match status" value="1"/>
</dbReference>
<feature type="chain" id="PRO_5044783970" description="Eph LBD domain-containing protein" evidence="7">
    <location>
        <begin position="26"/>
        <end position="312"/>
    </location>
</feature>
<gene>
    <name evidence="9" type="ORF">AB6A40_000828</name>
</gene>
<keyword evidence="2" id="KW-0547">Nucleotide-binding</keyword>
<dbReference type="Proteomes" id="UP001608902">
    <property type="component" value="Unassembled WGS sequence"/>
</dbReference>
<dbReference type="InterPro" id="IPR001090">
    <property type="entry name" value="Ephrin_rcpt_lig-bd_dom"/>
</dbReference>
<dbReference type="Gene3D" id="2.60.120.260">
    <property type="entry name" value="Galactose-binding domain-like"/>
    <property type="match status" value="1"/>
</dbReference>
<evidence type="ECO:0000256" key="3">
    <source>
        <dbReference type="ARBA" id="ARBA00022840"/>
    </source>
</evidence>
<dbReference type="SMART" id="SM00615">
    <property type="entry name" value="EPH_lbd"/>
    <property type="match status" value="1"/>
</dbReference>
<keyword evidence="6" id="KW-1133">Transmembrane helix</keyword>
<evidence type="ECO:0000256" key="5">
    <source>
        <dbReference type="ARBA" id="ARBA00023170"/>
    </source>
</evidence>